<organism evidence="4 5">
    <name type="scientific">Granulicella cerasi</name>
    <dbReference type="NCBI Taxonomy" id="741063"/>
    <lineage>
        <taxon>Bacteria</taxon>
        <taxon>Pseudomonadati</taxon>
        <taxon>Acidobacteriota</taxon>
        <taxon>Terriglobia</taxon>
        <taxon>Terriglobales</taxon>
        <taxon>Acidobacteriaceae</taxon>
        <taxon>Granulicella</taxon>
    </lineage>
</organism>
<evidence type="ECO:0000313" key="5">
    <source>
        <dbReference type="Proteomes" id="UP001596391"/>
    </source>
</evidence>
<dbReference type="InterPro" id="IPR011006">
    <property type="entry name" value="CheY-like_superfamily"/>
</dbReference>
<keyword evidence="5" id="KW-1185">Reference proteome</keyword>
<dbReference type="EMBL" id="JBHSWI010000001">
    <property type="protein sequence ID" value="MFC6645619.1"/>
    <property type="molecule type" value="Genomic_DNA"/>
</dbReference>
<evidence type="ECO:0000256" key="1">
    <source>
        <dbReference type="ARBA" id="ARBA00022553"/>
    </source>
</evidence>
<comment type="caution">
    <text evidence="4">The sequence shown here is derived from an EMBL/GenBank/DDBJ whole genome shotgun (WGS) entry which is preliminary data.</text>
</comment>
<evidence type="ECO:0000313" key="4">
    <source>
        <dbReference type="EMBL" id="MFC6645619.1"/>
    </source>
</evidence>
<sequence length="189" mass="21103">MNPTLFCIDDRKPYSTFFKTDGDEAENHAPAPRILVVDDEMLIADTIVQILNRNGFIAEAVYGGKEAIEAARRYCPEIVLSDVLMPLVDGVEAAIAIREICPETRVVLFSGQAATMEILSRARERGHDFELLPSRSTPRSSSSICVMIQVPSGSEPPHRIARHKHLYEEFSYGDSRHTNASRHDHQVQG</sequence>
<dbReference type="InterPro" id="IPR050595">
    <property type="entry name" value="Bact_response_regulator"/>
</dbReference>
<keyword evidence="1 2" id="KW-0597">Phosphoprotein</keyword>
<evidence type="ECO:0000256" key="2">
    <source>
        <dbReference type="PROSITE-ProRule" id="PRU00169"/>
    </source>
</evidence>
<accession>A0ABW1Z8V3</accession>
<feature type="modified residue" description="4-aspartylphosphate" evidence="2">
    <location>
        <position position="82"/>
    </location>
</feature>
<dbReference type="Proteomes" id="UP001596391">
    <property type="component" value="Unassembled WGS sequence"/>
</dbReference>
<feature type="domain" description="Response regulatory" evidence="3">
    <location>
        <begin position="33"/>
        <end position="147"/>
    </location>
</feature>
<dbReference type="PANTHER" id="PTHR44591">
    <property type="entry name" value="STRESS RESPONSE REGULATOR PROTEIN 1"/>
    <property type="match status" value="1"/>
</dbReference>
<gene>
    <name evidence="4" type="ORF">ACFQBQ_08490</name>
</gene>
<dbReference type="RefSeq" id="WP_390234737.1">
    <property type="nucleotide sequence ID" value="NZ_JBHSWI010000001.1"/>
</dbReference>
<name>A0ABW1Z8V3_9BACT</name>
<dbReference type="SMART" id="SM00448">
    <property type="entry name" value="REC"/>
    <property type="match status" value="1"/>
</dbReference>
<evidence type="ECO:0000259" key="3">
    <source>
        <dbReference type="PROSITE" id="PS50110"/>
    </source>
</evidence>
<proteinExistence type="predicted"/>
<dbReference type="Pfam" id="PF00072">
    <property type="entry name" value="Response_reg"/>
    <property type="match status" value="1"/>
</dbReference>
<dbReference type="SUPFAM" id="SSF52172">
    <property type="entry name" value="CheY-like"/>
    <property type="match status" value="1"/>
</dbReference>
<dbReference type="InterPro" id="IPR001789">
    <property type="entry name" value="Sig_transdc_resp-reg_receiver"/>
</dbReference>
<dbReference type="PANTHER" id="PTHR44591:SF3">
    <property type="entry name" value="RESPONSE REGULATORY DOMAIN-CONTAINING PROTEIN"/>
    <property type="match status" value="1"/>
</dbReference>
<reference evidence="5" key="1">
    <citation type="journal article" date="2019" name="Int. J. Syst. Evol. Microbiol.">
        <title>The Global Catalogue of Microorganisms (GCM) 10K type strain sequencing project: providing services to taxonomists for standard genome sequencing and annotation.</title>
        <authorList>
            <consortium name="The Broad Institute Genomics Platform"/>
            <consortium name="The Broad Institute Genome Sequencing Center for Infectious Disease"/>
            <person name="Wu L."/>
            <person name="Ma J."/>
        </authorList>
    </citation>
    <scope>NUCLEOTIDE SEQUENCE [LARGE SCALE GENOMIC DNA]</scope>
    <source>
        <strain evidence="5">CGMCC 1.16026</strain>
    </source>
</reference>
<dbReference type="Gene3D" id="3.40.50.2300">
    <property type="match status" value="1"/>
</dbReference>
<dbReference type="PROSITE" id="PS50110">
    <property type="entry name" value="RESPONSE_REGULATORY"/>
    <property type="match status" value="1"/>
</dbReference>
<protein>
    <submittedName>
        <fullName evidence="4">Response regulator</fullName>
    </submittedName>
</protein>